<feature type="domain" description="Dienelactone hydrolase" evidence="1">
    <location>
        <begin position="51"/>
        <end position="178"/>
    </location>
</feature>
<proteinExistence type="predicted"/>
<dbReference type="Gene3D" id="3.40.50.1820">
    <property type="entry name" value="alpha/beta hydrolase"/>
    <property type="match status" value="1"/>
</dbReference>
<sequence length="308" mass="33015">MSITLLRGPCEGRVRCDGRARDMADDSMSDFTRGTFAHGGASYRVLRSGTGPAVIVMAEIPGITPKVLAFARRVRDLGLTVVLPDLFGTAGRDPDPAAHGWTGTVSYGVRAMAPLCVRREFTKLATGKTSPVVTWLRALAAHEHAECGGPGVGAVGMCFTGGFALAMAADDRLLAAVLSQPSMPLPVTRARRRTIDIAPADLAAVKRRGADDLRVIGLRFRGDRLVPGERFDFLRRQLGDAFVAVELDDSAANPDALLRPHSVLTEHLIDEPGQPTRDALDQVLELLRSRLLQPEEDGPSAEEPAQVP</sequence>
<dbReference type="PANTHER" id="PTHR46623:SF6">
    <property type="entry name" value="ALPHA_BETA-HYDROLASES SUPERFAMILY PROTEIN"/>
    <property type="match status" value="1"/>
</dbReference>
<reference evidence="2 3" key="1">
    <citation type="submission" date="2020-05" db="EMBL/GenBank/DDBJ databases">
        <title>Actinomadura verrucosospora NRRL-B18236 (PFL_A860) Genome sequencing and assembly.</title>
        <authorList>
            <person name="Samborskyy M."/>
        </authorList>
    </citation>
    <scope>NUCLEOTIDE SEQUENCE [LARGE SCALE GENOMIC DNA]</scope>
    <source>
        <strain evidence="2 3">NRRL:B18236</strain>
    </source>
</reference>
<evidence type="ECO:0000313" key="3">
    <source>
        <dbReference type="Proteomes" id="UP000501240"/>
    </source>
</evidence>
<dbReference type="PANTHER" id="PTHR46623">
    <property type="entry name" value="CARBOXYMETHYLENEBUTENOLIDASE-RELATED"/>
    <property type="match status" value="1"/>
</dbReference>
<accession>A0A7D3ZVS0</accession>
<dbReference type="InterPro" id="IPR051049">
    <property type="entry name" value="Dienelactone_hydrolase-like"/>
</dbReference>
<dbReference type="EMBL" id="CP053892">
    <property type="protein sequence ID" value="QKG19664.1"/>
    <property type="molecule type" value="Genomic_DNA"/>
</dbReference>
<dbReference type="InterPro" id="IPR002925">
    <property type="entry name" value="Dienelactn_hydro"/>
</dbReference>
<protein>
    <submittedName>
        <fullName evidence="2">Dienelactone hydrolase</fullName>
    </submittedName>
</protein>
<dbReference type="Proteomes" id="UP000501240">
    <property type="component" value="Chromosome"/>
</dbReference>
<dbReference type="GO" id="GO:0016787">
    <property type="term" value="F:hydrolase activity"/>
    <property type="evidence" value="ECO:0007669"/>
    <property type="project" value="UniProtKB-KW"/>
</dbReference>
<evidence type="ECO:0000259" key="1">
    <source>
        <dbReference type="Pfam" id="PF01738"/>
    </source>
</evidence>
<evidence type="ECO:0000313" key="2">
    <source>
        <dbReference type="EMBL" id="QKG19664.1"/>
    </source>
</evidence>
<dbReference type="AlphaFoldDB" id="A0A7D3ZVS0"/>
<keyword evidence="3" id="KW-1185">Reference proteome</keyword>
<organism evidence="2 3">
    <name type="scientific">Actinomadura verrucosospora</name>
    <dbReference type="NCBI Taxonomy" id="46165"/>
    <lineage>
        <taxon>Bacteria</taxon>
        <taxon>Bacillati</taxon>
        <taxon>Actinomycetota</taxon>
        <taxon>Actinomycetes</taxon>
        <taxon>Streptosporangiales</taxon>
        <taxon>Thermomonosporaceae</taxon>
        <taxon>Actinomadura</taxon>
    </lineage>
</organism>
<dbReference type="SUPFAM" id="SSF53474">
    <property type="entry name" value="alpha/beta-Hydrolases"/>
    <property type="match status" value="1"/>
</dbReference>
<keyword evidence="2" id="KW-0378">Hydrolase</keyword>
<name>A0A7D3ZVS0_ACTVE</name>
<dbReference type="Pfam" id="PF01738">
    <property type="entry name" value="DLH"/>
    <property type="match status" value="1"/>
</dbReference>
<gene>
    <name evidence="2" type="ORF">ACTIVE_1300</name>
</gene>
<dbReference type="InterPro" id="IPR029058">
    <property type="entry name" value="AB_hydrolase_fold"/>
</dbReference>